<keyword evidence="2" id="KW-0802">TPR repeat</keyword>
<feature type="domain" description="Cdc23" evidence="3">
    <location>
        <begin position="16"/>
        <end position="163"/>
    </location>
</feature>
<dbReference type="PANTHER" id="PTHR12558:SF10">
    <property type="entry name" value="CELL DIVISION CYCLE PROTEIN 23 HOMOLOG"/>
    <property type="match status" value="1"/>
</dbReference>
<dbReference type="GO" id="GO:0031145">
    <property type="term" value="P:anaphase-promoting complex-dependent catabolic process"/>
    <property type="evidence" value="ECO:0007669"/>
    <property type="project" value="TreeGrafter"/>
</dbReference>
<dbReference type="InterPro" id="IPR011990">
    <property type="entry name" value="TPR-like_helical_dom_sf"/>
</dbReference>
<reference evidence="4" key="1">
    <citation type="submission" date="2015-12" db="EMBL/GenBank/DDBJ databases">
        <title>De novo transcriptome assembly of four potential Pierce s Disease insect vectors from Arizona vineyards.</title>
        <authorList>
            <person name="Tassone E.E."/>
        </authorList>
    </citation>
    <scope>NUCLEOTIDE SEQUENCE</scope>
</reference>
<evidence type="ECO:0000256" key="1">
    <source>
        <dbReference type="ARBA" id="ARBA00022737"/>
    </source>
</evidence>
<evidence type="ECO:0000259" key="3">
    <source>
        <dbReference type="Pfam" id="PF04049"/>
    </source>
</evidence>
<dbReference type="GO" id="GO:0016567">
    <property type="term" value="P:protein ubiquitination"/>
    <property type="evidence" value="ECO:0007669"/>
    <property type="project" value="TreeGrafter"/>
</dbReference>
<evidence type="ECO:0000256" key="2">
    <source>
        <dbReference type="ARBA" id="ARBA00022803"/>
    </source>
</evidence>
<accession>A0A1B6CUE0</accession>
<dbReference type="GO" id="GO:0005680">
    <property type="term" value="C:anaphase-promoting complex"/>
    <property type="evidence" value="ECO:0007669"/>
    <property type="project" value="InterPro"/>
</dbReference>
<dbReference type="PANTHER" id="PTHR12558">
    <property type="entry name" value="CELL DIVISION CYCLE 16,23,27"/>
    <property type="match status" value="1"/>
</dbReference>
<protein>
    <recommendedName>
        <fullName evidence="3">Cdc23 domain-containing protein</fullName>
    </recommendedName>
</protein>
<feature type="non-terminal residue" evidence="4">
    <location>
        <position position="1"/>
    </location>
</feature>
<evidence type="ECO:0000313" key="4">
    <source>
        <dbReference type="EMBL" id="JAS17038.1"/>
    </source>
</evidence>
<gene>
    <name evidence="4" type="ORF">g.45578</name>
</gene>
<organism evidence="4">
    <name type="scientific">Clastoptera arizonana</name>
    <name type="common">Arizona spittle bug</name>
    <dbReference type="NCBI Taxonomy" id="38151"/>
    <lineage>
        <taxon>Eukaryota</taxon>
        <taxon>Metazoa</taxon>
        <taxon>Ecdysozoa</taxon>
        <taxon>Arthropoda</taxon>
        <taxon>Hexapoda</taxon>
        <taxon>Insecta</taxon>
        <taxon>Pterygota</taxon>
        <taxon>Neoptera</taxon>
        <taxon>Paraneoptera</taxon>
        <taxon>Hemiptera</taxon>
        <taxon>Auchenorrhyncha</taxon>
        <taxon>Cercopoidea</taxon>
        <taxon>Clastopteridae</taxon>
        <taxon>Clastoptera</taxon>
    </lineage>
</organism>
<dbReference type="Gene3D" id="1.25.40.10">
    <property type="entry name" value="Tetratricopeptide repeat domain"/>
    <property type="match status" value="1"/>
</dbReference>
<dbReference type="InterPro" id="IPR007192">
    <property type="entry name" value="APC8"/>
</dbReference>
<dbReference type="EMBL" id="GEDC01020260">
    <property type="protein sequence ID" value="JAS17038.1"/>
    <property type="molecule type" value="Transcribed_RNA"/>
</dbReference>
<keyword evidence="1" id="KW-0677">Repeat</keyword>
<proteinExistence type="predicted"/>
<dbReference type="GO" id="GO:0045842">
    <property type="term" value="P:positive regulation of mitotic metaphase/anaphase transition"/>
    <property type="evidence" value="ECO:0007669"/>
    <property type="project" value="TreeGrafter"/>
</dbReference>
<feature type="non-terminal residue" evidence="4">
    <location>
        <position position="171"/>
    </location>
</feature>
<dbReference type="GO" id="GO:0051301">
    <property type="term" value="P:cell division"/>
    <property type="evidence" value="ECO:0007669"/>
    <property type="project" value="TreeGrafter"/>
</dbReference>
<dbReference type="Pfam" id="PF04049">
    <property type="entry name" value="ANAPC8"/>
    <property type="match status" value="1"/>
</dbReference>
<name>A0A1B6CUE0_9HEMI</name>
<dbReference type="AlphaFoldDB" id="A0A1B6CUE0"/>
<sequence length="171" mass="19927">ALEVQVDLPSPSLPIDASEYDLYTMASTYFDLREFKRCAYFTRNCKTPCVQFLHYYSKYLEINGKHKLNYIPRSAAGIYIHNKEEYSNLCAIKKYNVLLTSMKDDYEAKKLDGYMLFLYGTLLAKMGHKSHALEAILQSVHKEPLLWCSWLQLMTLLVDKSMLLNLKLPEH</sequence>